<accession>A0A5C4N236</accession>
<dbReference type="GO" id="GO:0006730">
    <property type="term" value="P:one-carbon metabolic process"/>
    <property type="evidence" value="ECO:0007669"/>
    <property type="project" value="UniProtKB-UniRule"/>
</dbReference>
<dbReference type="HAMAP" id="MF_00486">
    <property type="entry name" value="McH"/>
    <property type="match status" value="1"/>
</dbReference>
<evidence type="ECO:0000256" key="2">
    <source>
        <dbReference type="ARBA" id="ARBA00004496"/>
    </source>
</evidence>
<keyword evidence="7 12" id="KW-0963">Cytoplasm</keyword>
<evidence type="ECO:0000313" key="13">
    <source>
        <dbReference type="EMBL" id="TNC50859.1"/>
    </source>
</evidence>
<gene>
    <name evidence="12" type="primary">mch</name>
    <name evidence="13" type="ORF">FHG66_07780</name>
</gene>
<evidence type="ECO:0000256" key="10">
    <source>
        <dbReference type="ARBA" id="ARBA00030468"/>
    </source>
</evidence>
<evidence type="ECO:0000256" key="1">
    <source>
        <dbReference type="ARBA" id="ARBA00004058"/>
    </source>
</evidence>
<dbReference type="InterPro" id="IPR003209">
    <property type="entry name" value="METHMP_CycHdrlase"/>
</dbReference>
<evidence type="ECO:0000256" key="4">
    <source>
        <dbReference type="ARBA" id="ARBA00006902"/>
    </source>
</evidence>
<dbReference type="SUPFAM" id="SSF56199">
    <property type="entry name" value="Methenyltetrahydromethanopterin cyclohydrolase"/>
    <property type="match status" value="1"/>
</dbReference>
<dbReference type="Gene3D" id="3.30.1030.10">
    <property type="entry name" value="Methenyltetrahydromethanopterin Cyclohydrolase, Chain A, domain 2"/>
    <property type="match status" value="1"/>
</dbReference>
<dbReference type="EC" id="3.5.4.27" evidence="5 12"/>
<dbReference type="Pfam" id="PF02289">
    <property type="entry name" value="MCH"/>
    <property type="match status" value="1"/>
</dbReference>
<keyword evidence="8 12" id="KW-0554">One-carbon metabolism</keyword>
<protein>
    <recommendedName>
        <fullName evidence="6 12">Methenyltetrahydromethanopterin cyclohydrolase</fullName>
        <ecNumber evidence="5 12">3.5.4.27</ecNumber>
    </recommendedName>
    <alternativeName>
        <fullName evidence="10 12">Methenyl-H4MPT cyclohydrolase</fullName>
    </alternativeName>
</protein>
<evidence type="ECO:0000256" key="3">
    <source>
        <dbReference type="ARBA" id="ARBA00005087"/>
    </source>
</evidence>
<dbReference type="OrthoDB" id="241529at2"/>
<keyword evidence="14" id="KW-1185">Reference proteome</keyword>
<dbReference type="AlphaFoldDB" id="A0A5C4N236"/>
<dbReference type="EMBL" id="VDFU01000006">
    <property type="protein sequence ID" value="TNC50859.1"/>
    <property type="molecule type" value="Genomic_DNA"/>
</dbReference>
<evidence type="ECO:0000313" key="14">
    <source>
        <dbReference type="Proteomes" id="UP000305887"/>
    </source>
</evidence>
<comment type="catalytic activity">
    <reaction evidence="11 12">
        <text>5,10-methenyl-5,6,7,8-tetrahydromethanopterin + H2O = N(5)-formyl-5,6,7,8-tetrahydromethanopterin + H(+)</text>
        <dbReference type="Rhea" id="RHEA:19053"/>
        <dbReference type="ChEBI" id="CHEBI:15377"/>
        <dbReference type="ChEBI" id="CHEBI:15378"/>
        <dbReference type="ChEBI" id="CHEBI:58018"/>
        <dbReference type="ChEBI" id="CHEBI:58337"/>
        <dbReference type="EC" id="3.5.4.27"/>
    </reaction>
</comment>
<comment type="caution">
    <text evidence="13">The sequence shown here is derived from an EMBL/GenBank/DDBJ whole genome shotgun (WGS) entry which is preliminary data.</text>
</comment>
<dbReference type="GO" id="GO:0046294">
    <property type="term" value="P:formaldehyde catabolic process"/>
    <property type="evidence" value="ECO:0007669"/>
    <property type="project" value="UniProtKB-UniRule"/>
</dbReference>
<comment type="function">
    <text evidence="1 12">Catalyzes the hydrolysis of methenyl-H(4)MPT(+) to 5-formyl-H(4)MPT.</text>
</comment>
<dbReference type="GO" id="GO:0005737">
    <property type="term" value="C:cytoplasm"/>
    <property type="evidence" value="ECO:0007669"/>
    <property type="project" value="UniProtKB-SubCell"/>
</dbReference>
<comment type="similarity">
    <text evidence="4 12">Belongs to the MCH family.</text>
</comment>
<evidence type="ECO:0000256" key="11">
    <source>
        <dbReference type="ARBA" id="ARBA00048684"/>
    </source>
</evidence>
<evidence type="ECO:0000256" key="9">
    <source>
        <dbReference type="ARBA" id="ARBA00022801"/>
    </source>
</evidence>
<dbReference type="UniPathway" id="UPA00562">
    <property type="reaction ID" value="UER00703"/>
</dbReference>
<sequence>MTQDRRSSRLSLNERAAALVDRMIADAALLRVGVRIGTEGETLVDCGHRSRGSTEAGLRLARIATGGLAEVSMAASPEGSMGWDVLVRTSQPLLACLGCQYAGWHLKSPTGAVLMGSGPARLLARHEAILDGIAHHEVADRAVLLVEGDAPPDCAIAQSVAEACGIARDRLVLLHSPTGSLTGMTQVAARVVECAMQKLRLAEFPPDAIIEATGSAPIRPPHPDTRIAMGRANDAIIYGGQVHLVVEGSDDEAQRLATALPSSTSSDWGRSFAQVYEAAGGDFSGIDSGLFSPALVTVTAVESGETFSAGRKQPEWLTDH</sequence>
<name>A0A5C4N236_9RHOB</name>
<comment type="pathway">
    <text evidence="3 12">One-carbon metabolism; formaldehyde degradation; formate from formaldehyde (H(4)MPT route): step 3/5.</text>
</comment>
<dbReference type="Gene3D" id="3.10.340.11">
    <property type="entry name" value="Methenyltetrahydromethanopterin Cyclohydrolase, Chain A, domain 1"/>
    <property type="match status" value="1"/>
</dbReference>
<reference evidence="13 14" key="1">
    <citation type="submission" date="2019-06" db="EMBL/GenBank/DDBJ databases">
        <title>YIM 131921 draft genome.</title>
        <authorList>
            <person name="Jiang L."/>
        </authorList>
    </citation>
    <scope>NUCLEOTIDE SEQUENCE [LARGE SCALE GENOMIC DNA]</scope>
    <source>
        <strain evidence="13 14">YIM 131921</strain>
    </source>
</reference>
<comment type="subcellular location">
    <subcellularLocation>
        <location evidence="2 12">Cytoplasm</location>
    </subcellularLocation>
</comment>
<dbReference type="GO" id="GO:0018759">
    <property type="term" value="F:methenyltetrahydromethanopterin cyclohydrolase activity"/>
    <property type="evidence" value="ECO:0007669"/>
    <property type="project" value="UniProtKB-UniRule"/>
</dbReference>
<evidence type="ECO:0000256" key="8">
    <source>
        <dbReference type="ARBA" id="ARBA00022563"/>
    </source>
</evidence>
<dbReference type="RefSeq" id="WP_139076180.1">
    <property type="nucleotide sequence ID" value="NZ_VDFU01000006.1"/>
</dbReference>
<proteinExistence type="inferred from homology"/>
<evidence type="ECO:0000256" key="5">
    <source>
        <dbReference type="ARBA" id="ARBA00012765"/>
    </source>
</evidence>
<organism evidence="13 14">
    <name type="scientific">Rubellimicrobium rubrum</name>
    <dbReference type="NCBI Taxonomy" id="2585369"/>
    <lineage>
        <taxon>Bacteria</taxon>
        <taxon>Pseudomonadati</taxon>
        <taxon>Pseudomonadota</taxon>
        <taxon>Alphaproteobacteria</taxon>
        <taxon>Rhodobacterales</taxon>
        <taxon>Roseobacteraceae</taxon>
        <taxon>Rubellimicrobium</taxon>
    </lineage>
</organism>
<keyword evidence="9 12" id="KW-0378">Hydrolase</keyword>
<dbReference type="NCBIfam" id="TIGR03120">
    <property type="entry name" value="one_C_mch"/>
    <property type="match status" value="1"/>
</dbReference>
<evidence type="ECO:0000256" key="7">
    <source>
        <dbReference type="ARBA" id="ARBA00022490"/>
    </source>
</evidence>
<evidence type="ECO:0000256" key="12">
    <source>
        <dbReference type="HAMAP-Rule" id="MF_00486"/>
    </source>
</evidence>
<dbReference type="Proteomes" id="UP000305887">
    <property type="component" value="Unassembled WGS sequence"/>
</dbReference>
<evidence type="ECO:0000256" key="6">
    <source>
        <dbReference type="ARBA" id="ARBA00020597"/>
    </source>
</evidence>